<keyword evidence="1" id="KW-0472">Membrane</keyword>
<dbReference type="Proteomes" id="UP000707206">
    <property type="component" value="Unassembled WGS sequence"/>
</dbReference>
<dbReference type="RefSeq" id="WP_152572674.1">
    <property type="nucleotide sequence ID" value="NZ_VIKU02000001.1"/>
</dbReference>
<dbReference type="EMBL" id="VIKU02000001">
    <property type="protein sequence ID" value="NHF58170.1"/>
    <property type="molecule type" value="Genomic_DNA"/>
</dbReference>
<sequence>MNVKKLLVQVLVAMVLFVIISVILEKQYTMNVVLDKSQKAVIFGIIYGIIIWAGQKFRNKKE</sequence>
<keyword evidence="3" id="KW-1185">Reference proteome</keyword>
<keyword evidence="1" id="KW-0812">Transmembrane</keyword>
<accession>A0A967E544</accession>
<reference evidence="2" key="2">
    <citation type="submission" date="2020-03" db="EMBL/GenBank/DDBJ databases">
        <title>Flavobacteriaceae bacterium strain TP-CH-4, a member of the family Flavobacteriaceae isolated from a deep-sea seamount.</title>
        <authorList>
            <person name="Zhang D.-C."/>
        </authorList>
    </citation>
    <scope>NUCLEOTIDE SEQUENCE</scope>
    <source>
        <strain evidence="2">TP-CH-4</strain>
    </source>
</reference>
<protein>
    <submittedName>
        <fullName evidence="2">Uncharacterized protein</fullName>
    </submittedName>
</protein>
<name>A0A967E544_9FLAO</name>
<proteinExistence type="predicted"/>
<keyword evidence="1" id="KW-1133">Transmembrane helix</keyword>
<evidence type="ECO:0000313" key="2">
    <source>
        <dbReference type="EMBL" id="NHF58170.1"/>
    </source>
</evidence>
<evidence type="ECO:0000256" key="1">
    <source>
        <dbReference type="SAM" id="Phobius"/>
    </source>
</evidence>
<gene>
    <name evidence="2" type="ORF">FK220_002375</name>
</gene>
<feature type="transmembrane region" description="Helical" evidence="1">
    <location>
        <begin position="7"/>
        <end position="24"/>
    </location>
</feature>
<organism evidence="2 3">
    <name type="scientific">Pelagihabitans pacificus</name>
    <dbReference type="NCBI Taxonomy" id="2696054"/>
    <lineage>
        <taxon>Bacteria</taxon>
        <taxon>Pseudomonadati</taxon>
        <taxon>Bacteroidota</taxon>
        <taxon>Flavobacteriia</taxon>
        <taxon>Flavobacteriales</taxon>
        <taxon>Flavobacteriaceae</taxon>
        <taxon>Pelagihabitans</taxon>
    </lineage>
</organism>
<feature type="transmembrane region" description="Helical" evidence="1">
    <location>
        <begin position="36"/>
        <end position="54"/>
    </location>
</feature>
<reference evidence="2" key="1">
    <citation type="submission" date="2019-07" db="EMBL/GenBank/DDBJ databases">
        <authorList>
            <person name="De-Chao Zhang Q."/>
        </authorList>
    </citation>
    <scope>NUCLEOTIDE SEQUENCE</scope>
    <source>
        <strain evidence="2">TP-CH-4</strain>
    </source>
</reference>
<dbReference type="AlphaFoldDB" id="A0A967E544"/>
<evidence type="ECO:0000313" key="3">
    <source>
        <dbReference type="Proteomes" id="UP000707206"/>
    </source>
</evidence>
<comment type="caution">
    <text evidence="2">The sequence shown here is derived from an EMBL/GenBank/DDBJ whole genome shotgun (WGS) entry which is preliminary data.</text>
</comment>